<feature type="domain" description="Putative restriction endonuclease" evidence="1">
    <location>
        <begin position="12"/>
        <end position="171"/>
    </location>
</feature>
<evidence type="ECO:0000313" key="3">
    <source>
        <dbReference type="Proteomes" id="UP000644699"/>
    </source>
</evidence>
<dbReference type="EMBL" id="BMIQ01000004">
    <property type="protein sequence ID" value="GGE06724.1"/>
    <property type="molecule type" value="Genomic_DNA"/>
</dbReference>
<protein>
    <recommendedName>
        <fullName evidence="1">Putative restriction endonuclease domain-containing protein</fullName>
    </recommendedName>
</protein>
<sequence>MKVPEQARVSAETFLEWIVDQDGRFELVGGHVVEMMAGAKQGHNVVVSNIVMALGPQAKRGGCRTTSSDTAVQTGRDAIRFPDVVVDCGPPDPSALVAASPTLVIEVSSPGTSQIDTTDKLDEYQRHATIRLILFAEPDTVSVKLYRRNIAGDWTAERYDDLEDAIDLPEIGAVLSLRDVYDTLSPRQRPRLQLIEMPSRPKEG</sequence>
<dbReference type="Gene3D" id="3.90.1570.10">
    <property type="entry name" value="tt1808, chain A"/>
    <property type="match status" value="1"/>
</dbReference>
<dbReference type="InterPro" id="IPR012296">
    <property type="entry name" value="Nuclease_put_TT1808"/>
</dbReference>
<organism evidence="2 3">
    <name type="scientific">Aureimonas endophytica</name>
    <dbReference type="NCBI Taxonomy" id="2027858"/>
    <lineage>
        <taxon>Bacteria</taxon>
        <taxon>Pseudomonadati</taxon>
        <taxon>Pseudomonadota</taxon>
        <taxon>Alphaproteobacteria</taxon>
        <taxon>Hyphomicrobiales</taxon>
        <taxon>Aurantimonadaceae</taxon>
        <taxon>Aureimonas</taxon>
    </lineage>
</organism>
<gene>
    <name evidence="2" type="ORF">GCM10011390_27260</name>
</gene>
<evidence type="ECO:0000313" key="2">
    <source>
        <dbReference type="EMBL" id="GGE06724.1"/>
    </source>
</evidence>
<reference evidence="2" key="2">
    <citation type="submission" date="2020-09" db="EMBL/GenBank/DDBJ databases">
        <authorList>
            <person name="Sun Q."/>
            <person name="Zhou Y."/>
        </authorList>
    </citation>
    <scope>NUCLEOTIDE SEQUENCE</scope>
    <source>
        <strain evidence="2">CGMCC 1.15367</strain>
    </source>
</reference>
<dbReference type="Pfam" id="PF05685">
    <property type="entry name" value="Uma2"/>
    <property type="match status" value="1"/>
</dbReference>
<reference evidence="2" key="1">
    <citation type="journal article" date="2014" name="Int. J. Syst. Evol. Microbiol.">
        <title>Complete genome sequence of Corynebacterium casei LMG S-19264T (=DSM 44701T), isolated from a smear-ripened cheese.</title>
        <authorList>
            <consortium name="US DOE Joint Genome Institute (JGI-PGF)"/>
            <person name="Walter F."/>
            <person name="Albersmeier A."/>
            <person name="Kalinowski J."/>
            <person name="Ruckert C."/>
        </authorList>
    </citation>
    <scope>NUCLEOTIDE SEQUENCE</scope>
    <source>
        <strain evidence="2">CGMCC 1.15367</strain>
    </source>
</reference>
<proteinExistence type="predicted"/>
<dbReference type="InterPro" id="IPR011335">
    <property type="entry name" value="Restrct_endonuc-II-like"/>
</dbReference>
<evidence type="ECO:0000259" key="1">
    <source>
        <dbReference type="Pfam" id="PF05685"/>
    </source>
</evidence>
<dbReference type="PANTHER" id="PTHR36558">
    <property type="entry name" value="GLR1098 PROTEIN"/>
    <property type="match status" value="1"/>
</dbReference>
<dbReference type="PANTHER" id="PTHR36558:SF1">
    <property type="entry name" value="RESTRICTION ENDONUCLEASE DOMAIN-CONTAINING PROTEIN-RELATED"/>
    <property type="match status" value="1"/>
</dbReference>
<accession>A0A916ZPJ0</accession>
<dbReference type="InterPro" id="IPR008538">
    <property type="entry name" value="Uma2"/>
</dbReference>
<dbReference type="RefSeq" id="WP_188909364.1">
    <property type="nucleotide sequence ID" value="NZ_BMIQ01000004.1"/>
</dbReference>
<dbReference type="AlphaFoldDB" id="A0A916ZPJ0"/>
<name>A0A916ZPJ0_9HYPH</name>
<comment type="caution">
    <text evidence="2">The sequence shown here is derived from an EMBL/GenBank/DDBJ whole genome shotgun (WGS) entry which is preliminary data.</text>
</comment>
<keyword evidence="3" id="KW-1185">Reference proteome</keyword>
<dbReference type="SUPFAM" id="SSF52980">
    <property type="entry name" value="Restriction endonuclease-like"/>
    <property type="match status" value="1"/>
</dbReference>
<dbReference type="CDD" id="cd06260">
    <property type="entry name" value="DUF820-like"/>
    <property type="match status" value="1"/>
</dbReference>
<dbReference type="Proteomes" id="UP000644699">
    <property type="component" value="Unassembled WGS sequence"/>
</dbReference>